<name>A0A0U0ZTZ7_9MYCO</name>
<dbReference type="AlphaFoldDB" id="A0A0U0ZTZ7"/>
<organism evidence="1 2">
    <name type="scientific">Mycobacteroides abscessus</name>
    <dbReference type="NCBI Taxonomy" id="36809"/>
    <lineage>
        <taxon>Bacteria</taxon>
        <taxon>Bacillati</taxon>
        <taxon>Actinomycetota</taxon>
        <taxon>Actinomycetes</taxon>
        <taxon>Mycobacteriales</taxon>
        <taxon>Mycobacteriaceae</taxon>
        <taxon>Mycobacteroides</taxon>
    </lineage>
</organism>
<accession>A0A0U0ZTZ7</accession>
<dbReference type="Proteomes" id="UP000045782">
    <property type="component" value="Unassembled WGS sequence"/>
</dbReference>
<protein>
    <recommendedName>
        <fullName evidence="3">TetR family transcriptional regulator</fullName>
    </recommendedName>
</protein>
<evidence type="ECO:0008006" key="3">
    <source>
        <dbReference type="Google" id="ProtNLM"/>
    </source>
</evidence>
<dbReference type="EMBL" id="CSWP01000009">
    <property type="protein sequence ID" value="CPV66485.1"/>
    <property type="molecule type" value="Genomic_DNA"/>
</dbReference>
<proteinExistence type="predicted"/>
<reference evidence="1 2" key="1">
    <citation type="submission" date="2015-03" db="EMBL/GenBank/DDBJ databases">
        <authorList>
            <person name="Murphy D."/>
        </authorList>
    </citation>
    <scope>NUCLEOTIDE SEQUENCE [LARGE SCALE GENOMIC DNA]</scope>
    <source>
        <strain evidence="1 2">PAP088</strain>
    </source>
</reference>
<sequence length="54" mass="5623">MTVNDTGSTMRAGIIAAAAELLDIPEDPAAQRAMLEILQRALGMAPQSPSSRGQ</sequence>
<dbReference type="RefSeq" id="WP_165589703.1">
    <property type="nucleotide sequence ID" value="NZ_CSWP01000009.1"/>
</dbReference>
<gene>
    <name evidence="1" type="ORF">ERS075579_04012</name>
</gene>
<evidence type="ECO:0000313" key="1">
    <source>
        <dbReference type="EMBL" id="CPV66485.1"/>
    </source>
</evidence>
<evidence type="ECO:0000313" key="2">
    <source>
        <dbReference type="Proteomes" id="UP000045782"/>
    </source>
</evidence>